<proteinExistence type="predicted"/>
<protein>
    <submittedName>
        <fullName evidence="3">BPH_2 domain-containing protein</fullName>
    </submittedName>
</protein>
<feature type="transmembrane region" description="Helical" evidence="1">
    <location>
        <begin position="12"/>
        <end position="34"/>
    </location>
</feature>
<gene>
    <name evidence="3" type="ORF">NSPZN2_30549</name>
</gene>
<evidence type="ECO:0000256" key="1">
    <source>
        <dbReference type="SAM" id="Phobius"/>
    </source>
</evidence>
<feature type="transmembrane region" description="Helical" evidence="1">
    <location>
        <begin position="40"/>
        <end position="60"/>
    </location>
</feature>
<name>A0ABM8RLD0_9BACT</name>
<keyword evidence="1" id="KW-0472">Membrane</keyword>
<dbReference type="PANTHER" id="PTHR37938">
    <property type="entry name" value="BLL0215 PROTEIN"/>
    <property type="match status" value="1"/>
</dbReference>
<feature type="domain" description="YdbS-like PH" evidence="2">
    <location>
        <begin position="61"/>
        <end position="135"/>
    </location>
</feature>
<organism evidence="3 4">
    <name type="scientific">Nitrospira defluvii</name>
    <dbReference type="NCBI Taxonomy" id="330214"/>
    <lineage>
        <taxon>Bacteria</taxon>
        <taxon>Pseudomonadati</taxon>
        <taxon>Nitrospirota</taxon>
        <taxon>Nitrospiria</taxon>
        <taxon>Nitrospirales</taxon>
        <taxon>Nitrospiraceae</taxon>
        <taxon>Nitrospira</taxon>
    </lineage>
</organism>
<keyword evidence="1" id="KW-0812">Transmembrane</keyword>
<keyword evidence="1" id="KW-1133">Transmembrane helix</keyword>
<sequence length="146" mass="16365">MFGKETILWEGYAAWSQFIWLYLIVAMMMVRAALLVRSGASGWGGWLVGAVTLLGTAAALRRWGRYVVTSRRVVLRNGWTGRDIQSIEHQEIREVSIKQGPLADLMGIGTVVIQSRQDDAVIQFRGLLDPEDVTQRIQAALVRRPV</sequence>
<dbReference type="Pfam" id="PF03703">
    <property type="entry name" value="bPH_2"/>
    <property type="match status" value="1"/>
</dbReference>
<dbReference type="PANTHER" id="PTHR37938:SF1">
    <property type="entry name" value="BLL0215 PROTEIN"/>
    <property type="match status" value="1"/>
</dbReference>
<dbReference type="EMBL" id="CAJNBJ010000016">
    <property type="protein sequence ID" value="CAE6759024.1"/>
    <property type="molecule type" value="Genomic_DNA"/>
</dbReference>
<dbReference type="InterPro" id="IPR005182">
    <property type="entry name" value="YdbS-like_PH"/>
</dbReference>
<accession>A0ABM8RLD0</accession>
<evidence type="ECO:0000313" key="4">
    <source>
        <dbReference type="Proteomes" id="UP000675880"/>
    </source>
</evidence>
<keyword evidence="4" id="KW-1185">Reference proteome</keyword>
<evidence type="ECO:0000259" key="2">
    <source>
        <dbReference type="Pfam" id="PF03703"/>
    </source>
</evidence>
<comment type="caution">
    <text evidence="3">The sequence shown here is derived from an EMBL/GenBank/DDBJ whole genome shotgun (WGS) entry which is preliminary data.</text>
</comment>
<evidence type="ECO:0000313" key="3">
    <source>
        <dbReference type="EMBL" id="CAE6759024.1"/>
    </source>
</evidence>
<dbReference type="Proteomes" id="UP000675880">
    <property type="component" value="Unassembled WGS sequence"/>
</dbReference>
<reference evidence="3 4" key="1">
    <citation type="submission" date="2021-02" db="EMBL/GenBank/DDBJ databases">
        <authorList>
            <person name="Han P."/>
        </authorList>
    </citation>
    <scope>NUCLEOTIDE SEQUENCE [LARGE SCALE GENOMIC DNA]</scope>
    <source>
        <strain evidence="3">Candidatus Nitrospira sp. ZN2</strain>
    </source>
</reference>